<dbReference type="AlphaFoldDB" id="A0A1B6GJJ8"/>
<reference evidence="1" key="1">
    <citation type="submission" date="2015-11" db="EMBL/GenBank/DDBJ databases">
        <title>De novo transcriptome assembly of four potential Pierce s Disease insect vectors from Arizona vineyards.</title>
        <authorList>
            <person name="Tassone E.E."/>
        </authorList>
    </citation>
    <scope>NUCLEOTIDE SEQUENCE</scope>
</reference>
<dbReference type="EMBL" id="GECZ01007153">
    <property type="protein sequence ID" value="JAS62616.1"/>
    <property type="molecule type" value="Transcribed_RNA"/>
</dbReference>
<gene>
    <name evidence="1" type="ORF">g.1644</name>
</gene>
<sequence>GISKMQWLHFKKTDPYTLFFKESFNMPTFNKLNMKKAGRPVNDLPPLKPASEKPKIKKVKFDNLQSLLPYVPPIYHAFFNSLQFAGAPDGNAINQDEPLDEDEAAQNIFDSDTEPLD</sequence>
<evidence type="ECO:0000313" key="1">
    <source>
        <dbReference type="EMBL" id="JAS62616.1"/>
    </source>
</evidence>
<feature type="non-terminal residue" evidence="1">
    <location>
        <position position="1"/>
    </location>
</feature>
<accession>A0A1B6GJJ8</accession>
<name>A0A1B6GJJ8_9HEMI</name>
<organism evidence="1">
    <name type="scientific">Cuerna arida</name>
    <dbReference type="NCBI Taxonomy" id="1464854"/>
    <lineage>
        <taxon>Eukaryota</taxon>
        <taxon>Metazoa</taxon>
        <taxon>Ecdysozoa</taxon>
        <taxon>Arthropoda</taxon>
        <taxon>Hexapoda</taxon>
        <taxon>Insecta</taxon>
        <taxon>Pterygota</taxon>
        <taxon>Neoptera</taxon>
        <taxon>Paraneoptera</taxon>
        <taxon>Hemiptera</taxon>
        <taxon>Auchenorrhyncha</taxon>
        <taxon>Membracoidea</taxon>
        <taxon>Cicadellidae</taxon>
        <taxon>Cicadellinae</taxon>
        <taxon>Proconiini</taxon>
        <taxon>Cuerna</taxon>
    </lineage>
</organism>
<proteinExistence type="predicted"/>
<protein>
    <submittedName>
        <fullName evidence="1">Uncharacterized protein</fullName>
    </submittedName>
</protein>